<sequence>MKVSKSDFLQDEKWESYLNYCDYFYFLLSEEARTVYYQIGKKVGLLQEMKNTLKVDKPHDLVHTTNDREKVCFTINKVLSKKFVYGY</sequence>
<name>A0ABS7UXM6_9BACI</name>
<accession>A0ABS7UXM6</accession>
<comment type="caution">
    <text evidence="1">The sequence shown here is derived from an EMBL/GenBank/DDBJ whole genome shotgun (WGS) entry which is preliminary data.</text>
</comment>
<evidence type="ECO:0000313" key="2">
    <source>
        <dbReference type="Proteomes" id="UP001165287"/>
    </source>
</evidence>
<proteinExistence type="predicted"/>
<gene>
    <name evidence="1" type="ORF">K9V48_21535</name>
</gene>
<dbReference type="Proteomes" id="UP001165287">
    <property type="component" value="Unassembled WGS sequence"/>
</dbReference>
<keyword evidence="2" id="KW-1185">Reference proteome</keyword>
<organism evidence="1 2">
    <name type="scientific">Metabacillus rhizolycopersici</name>
    <dbReference type="NCBI Taxonomy" id="2875709"/>
    <lineage>
        <taxon>Bacteria</taxon>
        <taxon>Bacillati</taxon>
        <taxon>Bacillota</taxon>
        <taxon>Bacilli</taxon>
        <taxon>Bacillales</taxon>
        <taxon>Bacillaceae</taxon>
        <taxon>Metabacillus</taxon>
    </lineage>
</organism>
<dbReference type="RefSeq" id="WP_224141196.1">
    <property type="nucleotide sequence ID" value="NZ_JAIQUM010000067.1"/>
</dbReference>
<dbReference type="EMBL" id="JAIQUM010000067">
    <property type="protein sequence ID" value="MBZ5752747.1"/>
    <property type="molecule type" value="Genomic_DNA"/>
</dbReference>
<reference evidence="1" key="1">
    <citation type="submission" date="2024-05" db="EMBL/GenBank/DDBJ databases">
        <title>Metabacillus sp. nov., isolated from the rhizosphere soil of tomato plants.</title>
        <authorList>
            <person name="Ma R."/>
        </authorList>
    </citation>
    <scope>NUCLEOTIDE SEQUENCE</scope>
    <source>
        <strain evidence="1">DBTR6</strain>
    </source>
</reference>
<evidence type="ECO:0000313" key="1">
    <source>
        <dbReference type="EMBL" id="MBZ5752747.1"/>
    </source>
</evidence>
<protein>
    <submittedName>
        <fullName evidence="1">Uncharacterized protein</fullName>
    </submittedName>
</protein>